<dbReference type="EMBL" id="SJSK01000002">
    <property type="protein sequence ID" value="TCC92369.1"/>
    <property type="molecule type" value="Genomic_DNA"/>
</dbReference>
<dbReference type="InterPro" id="IPR014942">
    <property type="entry name" value="AbiEii"/>
</dbReference>
<evidence type="ECO:0000313" key="2">
    <source>
        <dbReference type="Proteomes" id="UP000292884"/>
    </source>
</evidence>
<protein>
    <recommendedName>
        <fullName evidence="3">Nucleotidyl transferase AbiEii toxin, Type IV TA system</fullName>
    </recommendedName>
</protein>
<dbReference type="Proteomes" id="UP000292884">
    <property type="component" value="Unassembled WGS sequence"/>
</dbReference>
<keyword evidence="2" id="KW-1185">Reference proteome</keyword>
<dbReference type="RefSeq" id="WP_131553307.1">
    <property type="nucleotide sequence ID" value="NZ_SJSK01000002.1"/>
</dbReference>
<gene>
    <name evidence="1" type="ORF">EZ428_11635</name>
</gene>
<dbReference type="Pfam" id="PF08843">
    <property type="entry name" value="AbiEii"/>
    <property type="match status" value="1"/>
</dbReference>
<proteinExistence type="predicted"/>
<evidence type="ECO:0000313" key="1">
    <source>
        <dbReference type="EMBL" id="TCC92369.1"/>
    </source>
</evidence>
<accession>A0A4R0MYH4</accession>
<reference evidence="1 2" key="1">
    <citation type="submission" date="2019-02" db="EMBL/GenBank/DDBJ databases">
        <title>Pedobacter sp. RP-1-13 sp. nov., isolated from Arctic soil.</title>
        <authorList>
            <person name="Dahal R.H."/>
        </authorList>
    </citation>
    <scope>NUCLEOTIDE SEQUENCE [LARGE SCALE GENOMIC DNA]</scope>
    <source>
        <strain evidence="1 2">RP-1-13</strain>
    </source>
</reference>
<sequence length="297" mass="34224">MAIKLDLDLINKIKKIVITSLVSDDDLYELLILKGGNAISLGYGLEDRASYDLDYSLEEDFPDKDKVAHRIEELLVEGFALNGYVCFEYEFLDKPKTQTQNFGFWGGYNILFKLIEEKKFKEINGDLALASSKFALALNPGGSPKFSIDISKFEYVGGHVVTREIDHIRYQLYAPELIVAEKIRALCQKLPEYTTDILHQSKPEKDRARARDFYDIYVLTQYAPFDASSASFKEILGHVFDAKKVPHTYLKKIRTMKDIHRLDFDGLIDTIKDKEAKENGFDFYFNYVLDMFENVLD</sequence>
<dbReference type="AlphaFoldDB" id="A0A4R0MYH4"/>
<dbReference type="Gene3D" id="3.10.450.620">
    <property type="entry name" value="JHP933, nucleotidyltransferase-like core domain"/>
    <property type="match status" value="1"/>
</dbReference>
<name>A0A4R0MYH4_9SPHI</name>
<comment type="caution">
    <text evidence="1">The sequence shown here is derived from an EMBL/GenBank/DDBJ whole genome shotgun (WGS) entry which is preliminary data.</text>
</comment>
<dbReference type="OrthoDB" id="8683379at2"/>
<evidence type="ECO:0008006" key="3">
    <source>
        <dbReference type="Google" id="ProtNLM"/>
    </source>
</evidence>
<organism evidence="1 2">
    <name type="scientific">Pedobacter frigiditerrae</name>
    <dbReference type="NCBI Taxonomy" id="2530452"/>
    <lineage>
        <taxon>Bacteria</taxon>
        <taxon>Pseudomonadati</taxon>
        <taxon>Bacteroidota</taxon>
        <taxon>Sphingobacteriia</taxon>
        <taxon>Sphingobacteriales</taxon>
        <taxon>Sphingobacteriaceae</taxon>
        <taxon>Pedobacter</taxon>
    </lineage>
</organism>